<dbReference type="AlphaFoldDB" id="A0AA36DHG2"/>
<feature type="region of interest" description="Disordered" evidence="7">
    <location>
        <begin position="362"/>
        <end position="426"/>
    </location>
</feature>
<feature type="repeat" description="ANK" evidence="6">
    <location>
        <begin position="253"/>
        <end position="285"/>
    </location>
</feature>
<feature type="region of interest" description="Disordered" evidence="7">
    <location>
        <begin position="318"/>
        <end position="349"/>
    </location>
</feature>
<dbReference type="GO" id="GO:0019901">
    <property type="term" value="F:protein kinase binding"/>
    <property type="evidence" value="ECO:0007669"/>
    <property type="project" value="InterPro"/>
</dbReference>
<feature type="compositionally biased region" description="Basic and acidic residues" evidence="7">
    <location>
        <begin position="605"/>
        <end position="626"/>
    </location>
</feature>
<evidence type="ECO:0000256" key="5">
    <source>
        <dbReference type="ARBA" id="ARBA00038386"/>
    </source>
</evidence>
<comment type="caution">
    <text evidence="9">The sequence shown here is derived from an EMBL/GenBank/DDBJ whole genome shotgun (WGS) entry which is preliminary data.</text>
</comment>
<gene>
    <name evidence="9" type="ORF">MSPICULIGERA_LOCUS24612</name>
</gene>
<dbReference type="Pfam" id="PF12796">
    <property type="entry name" value="Ank_2"/>
    <property type="match status" value="2"/>
</dbReference>
<keyword evidence="10" id="KW-1185">Reference proteome</keyword>
<feature type="compositionally biased region" description="Polar residues" evidence="7">
    <location>
        <begin position="405"/>
        <end position="422"/>
    </location>
</feature>
<reference evidence="9" key="1">
    <citation type="submission" date="2023-06" db="EMBL/GenBank/DDBJ databases">
        <authorList>
            <person name="Delattre M."/>
        </authorList>
    </citation>
    <scope>NUCLEOTIDE SEQUENCE</scope>
    <source>
        <strain evidence="9">AF72</strain>
    </source>
</reference>
<feature type="compositionally biased region" description="Basic and acidic residues" evidence="7">
    <location>
        <begin position="582"/>
        <end position="591"/>
    </location>
</feature>
<keyword evidence="4" id="KW-0206">Cytoskeleton</keyword>
<dbReference type="CDD" id="cd21930">
    <property type="entry name" value="IPD_PPP1R12"/>
    <property type="match status" value="1"/>
</dbReference>
<dbReference type="InterPro" id="IPR051226">
    <property type="entry name" value="PP1_Regulatory_Subunit"/>
</dbReference>
<evidence type="ECO:0000313" key="10">
    <source>
        <dbReference type="Proteomes" id="UP001177023"/>
    </source>
</evidence>
<evidence type="ECO:0000256" key="3">
    <source>
        <dbReference type="ARBA" id="ARBA00022737"/>
    </source>
</evidence>
<dbReference type="PANTHER" id="PTHR24179:SF21">
    <property type="entry name" value="MYOSIN BINDING SUBUNIT, ISOFORM O"/>
    <property type="match status" value="1"/>
</dbReference>
<feature type="compositionally biased region" description="Low complexity" evidence="7">
    <location>
        <begin position="630"/>
        <end position="639"/>
    </location>
</feature>
<dbReference type="InterPro" id="IPR031775">
    <property type="entry name" value="PRKG1_interact"/>
</dbReference>
<dbReference type="GO" id="GO:0004857">
    <property type="term" value="F:enzyme inhibitor activity"/>
    <property type="evidence" value="ECO:0007669"/>
    <property type="project" value="TreeGrafter"/>
</dbReference>
<dbReference type="Proteomes" id="UP001177023">
    <property type="component" value="Unassembled WGS sequence"/>
</dbReference>
<evidence type="ECO:0000256" key="2">
    <source>
        <dbReference type="ARBA" id="ARBA00022473"/>
    </source>
</evidence>
<accession>A0AA36DHG2</accession>
<dbReference type="EMBL" id="CATQJA010002709">
    <property type="protein sequence ID" value="CAJ0586616.1"/>
    <property type="molecule type" value="Genomic_DNA"/>
</dbReference>
<keyword evidence="4" id="KW-0963">Cytoplasm</keyword>
<dbReference type="InterPro" id="IPR036770">
    <property type="entry name" value="Ankyrin_rpt-contain_sf"/>
</dbReference>
<evidence type="ECO:0000256" key="7">
    <source>
        <dbReference type="SAM" id="MobiDB-lite"/>
    </source>
</evidence>
<dbReference type="InterPro" id="IPR002110">
    <property type="entry name" value="Ankyrin_rpt"/>
</dbReference>
<feature type="region of interest" description="Disordered" evidence="7">
    <location>
        <begin position="804"/>
        <end position="837"/>
    </location>
</feature>
<evidence type="ECO:0000256" key="1">
    <source>
        <dbReference type="ARBA" id="ARBA00004245"/>
    </source>
</evidence>
<feature type="domain" description="cGMP-dependent protein kinase interacting" evidence="8">
    <location>
        <begin position="779"/>
        <end position="878"/>
    </location>
</feature>
<dbReference type="PANTHER" id="PTHR24179">
    <property type="entry name" value="PROTEIN PHOSPHATASE 1 REGULATORY SUBUNIT 12"/>
    <property type="match status" value="1"/>
</dbReference>
<feature type="compositionally biased region" description="Polar residues" evidence="7">
    <location>
        <begin position="535"/>
        <end position="554"/>
    </location>
</feature>
<dbReference type="PRINTS" id="PR01415">
    <property type="entry name" value="ANKYRIN"/>
</dbReference>
<dbReference type="Gene3D" id="6.10.140.390">
    <property type="match status" value="1"/>
</dbReference>
<evidence type="ECO:0000259" key="8">
    <source>
        <dbReference type="Pfam" id="PF15898"/>
    </source>
</evidence>
<sequence length="879" mass="95963">MVLDDDPDIDDAWRHTANMLQARQQITNNAITKRREQLTRWGTSEMNGASTSRRSARVQFHDEDVFLSACMSGDEDEVDELLGKGANINTATIDGLTALHQSVIDSKPEMVRFLCDKGADVNAQDNEGWTPLHAAACCGKVEIVEYLCKRGADLTIINSDKELALDLAEDEACREFLDNEYRLKGVDPGKCRERELTTMMSDVEGWLRSGHIDEKPHPRTGATALHVAAAKGYTQVIHLLLQAGANIHALDKDGWTPLHAAAHWGERESCKVLIENGASLTEPPSTPQAPSVLAVADKELVEYLEELDKTVIKKKPSVAPARPLREKNSEASPVDTTQHTHPRHFHSADQKHALVIKDEREENATLHSEPKQPRLTGKDASDEGSAESDRSTATVSSVEEKPLRNGTTPPVRSFRDSGSSAREISAEFKATASVFSEEKEPAAPSISATVPLRPAATSWINRNLPLSSSRPLPGQTEIMRSASTTSALPWVRSGVGIGGPGPAPNSLNTSASTSAFSTFLQKDRVSAFRPLTKLPQDQESANSAPNLLPAQSSPRFPPVRNHSLAAPALRPWQAPAPTQESEAERRKEARMQRQYRRSTQGVTKEQLEEASKVAQEEQEKRRREEELAQTTSATPPTSAVSARRRSGQFPGQHTANRAVRRGTGPVVSEDVHAAVSLRCVAPAQAQPGGATQLPTAAYTPMSGVSFQSGASSGFPLIRTQLSQTNSKEKSHSQPPVSSVPEATVMTTTSTPSATTTSASVGFKGTANGTNPPATFTTSNYRQLYEQQKMENDRLRKELEEYRRSVLNGASNRRPTTTPTSQGSTARSSSGLDTDERRNMEKRINDLEYELKNFGQLRVENQRLKEENGALVRVISKMTI</sequence>
<keyword evidence="2" id="KW-0217">Developmental protein</keyword>
<feature type="compositionally biased region" description="Low complexity" evidence="7">
    <location>
        <begin position="742"/>
        <end position="759"/>
    </location>
</feature>
<dbReference type="PROSITE" id="PS50297">
    <property type="entry name" value="ANK_REP_REGION"/>
    <property type="match status" value="4"/>
</dbReference>
<dbReference type="GO" id="GO:0005856">
    <property type="term" value="C:cytoskeleton"/>
    <property type="evidence" value="ECO:0007669"/>
    <property type="project" value="UniProtKB-SubCell"/>
</dbReference>
<feature type="repeat" description="ANK" evidence="6">
    <location>
        <begin position="220"/>
        <end position="252"/>
    </location>
</feature>
<dbReference type="GO" id="GO:0019208">
    <property type="term" value="F:phosphatase regulator activity"/>
    <property type="evidence" value="ECO:0007669"/>
    <property type="project" value="TreeGrafter"/>
</dbReference>
<comment type="subcellular location">
    <subcellularLocation>
        <location evidence="1">Cytoplasm</location>
        <location evidence="1">Cytoskeleton</location>
    </subcellularLocation>
</comment>
<dbReference type="Pfam" id="PF15898">
    <property type="entry name" value="PRKG1_interact"/>
    <property type="match status" value="1"/>
</dbReference>
<organism evidence="9 10">
    <name type="scientific">Mesorhabditis spiculigera</name>
    <dbReference type="NCBI Taxonomy" id="96644"/>
    <lineage>
        <taxon>Eukaryota</taxon>
        <taxon>Metazoa</taxon>
        <taxon>Ecdysozoa</taxon>
        <taxon>Nematoda</taxon>
        <taxon>Chromadorea</taxon>
        <taxon>Rhabditida</taxon>
        <taxon>Rhabditina</taxon>
        <taxon>Rhabditomorpha</taxon>
        <taxon>Rhabditoidea</taxon>
        <taxon>Rhabditidae</taxon>
        <taxon>Mesorhabditinae</taxon>
        <taxon>Mesorhabditis</taxon>
    </lineage>
</organism>
<feature type="compositionally biased region" description="Polar residues" evidence="7">
    <location>
        <begin position="807"/>
        <end position="831"/>
    </location>
</feature>
<name>A0AA36DHG2_9BILA</name>
<keyword evidence="3" id="KW-0677">Repeat</keyword>
<feature type="region of interest" description="Disordered" evidence="7">
    <location>
        <begin position="529"/>
        <end position="665"/>
    </location>
</feature>
<feature type="repeat" description="ANK" evidence="6">
    <location>
        <begin position="127"/>
        <end position="159"/>
    </location>
</feature>
<dbReference type="FunFam" id="1.25.40.20:FF:000007">
    <property type="entry name" value="Phosphatase 1 regulatory subunit 12A"/>
    <property type="match status" value="1"/>
</dbReference>
<dbReference type="GO" id="GO:0005737">
    <property type="term" value="C:cytoplasm"/>
    <property type="evidence" value="ECO:0007669"/>
    <property type="project" value="TreeGrafter"/>
</dbReference>
<dbReference type="PROSITE" id="PS50088">
    <property type="entry name" value="ANK_REPEAT"/>
    <property type="match status" value="4"/>
</dbReference>
<feature type="compositionally biased region" description="Polar residues" evidence="7">
    <location>
        <begin position="766"/>
        <end position="778"/>
    </location>
</feature>
<protein>
    <recommendedName>
        <fullName evidence="8">cGMP-dependent protein kinase interacting domain-containing protein</fullName>
    </recommendedName>
</protein>
<dbReference type="SUPFAM" id="SSF48403">
    <property type="entry name" value="Ankyrin repeat"/>
    <property type="match status" value="1"/>
</dbReference>
<keyword evidence="6" id="KW-0040">ANK repeat</keyword>
<proteinExistence type="inferred from homology"/>
<evidence type="ECO:0000256" key="4">
    <source>
        <dbReference type="ARBA" id="ARBA00023212"/>
    </source>
</evidence>
<dbReference type="SMART" id="SM00248">
    <property type="entry name" value="ANK"/>
    <property type="match status" value="5"/>
</dbReference>
<comment type="similarity">
    <text evidence="5">Belongs to the NRARP family.</text>
</comment>
<evidence type="ECO:0000313" key="9">
    <source>
        <dbReference type="EMBL" id="CAJ0586616.1"/>
    </source>
</evidence>
<feature type="repeat" description="ANK" evidence="6">
    <location>
        <begin position="94"/>
        <end position="126"/>
    </location>
</feature>
<dbReference type="Gene3D" id="1.25.40.20">
    <property type="entry name" value="Ankyrin repeat-containing domain"/>
    <property type="match status" value="2"/>
</dbReference>
<feature type="compositionally biased region" description="Basic and acidic residues" evidence="7">
    <location>
        <begin position="362"/>
        <end position="381"/>
    </location>
</feature>
<feature type="compositionally biased region" description="Polar residues" evidence="7">
    <location>
        <begin position="330"/>
        <end position="339"/>
    </location>
</feature>
<feature type="region of interest" description="Disordered" evidence="7">
    <location>
        <begin position="722"/>
        <end position="778"/>
    </location>
</feature>
<evidence type="ECO:0000256" key="6">
    <source>
        <dbReference type="PROSITE-ProRule" id="PRU00023"/>
    </source>
</evidence>
<feature type="non-terminal residue" evidence="9">
    <location>
        <position position="1"/>
    </location>
</feature>